<name>A0A7D5GFM8_9EURY</name>
<accession>A0A7D5GFM8</accession>
<proteinExistence type="predicted"/>
<keyword evidence="2" id="KW-1185">Reference proteome</keyword>
<protein>
    <recommendedName>
        <fullName evidence="3">Lipoprotein</fullName>
    </recommendedName>
</protein>
<dbReference type="OrthoDB" id="205286at2157"/>
<dbReference type="AlphaFoldDB" id="A0A7D5GFM8"/>
<dbReference type="Pfam" id="PF20127">
    <property type="entry name" value="DUF6517"/>
    <property type="match status" value="1"/>
</dbReference>
<dbReference type="PROSITE" id="PS51257">
    <property type="entry name" value="PROKAR_LIPOPROTEIN"/>
    <property type="match status" value="1"/>
</dbReference>
<reference evidence="1 2" key="1">
    <citation type="submission" date="2020-07" db="EMBL/GenBank/DDBJ databases">
        <authorList>
            <person name="Cui H."/>
        </authorList>
    </citation>
    <scope>NUCLEOTIDE SEQUENCE [LARGE SCALE GENOMIC DNA]</scope>
    <source>
        <strain evidence="1 2">YPL8</strain>
    </source>
</reference>
<dbReference type="InterPro" id="IPR045396">
    <property type="entry name" value="DUF6517"/>
</dbReference>
<dbReference type="Proteomes" id="UP000509241">
    <property type="component" value="Chromosome"/>
</dbReference>
<dbReference type="KEGG" id="haly:HYG82_02050"/>
<gene>
    <name evidence="1" type="ORF">HYG82_02050</name>
</gene>
<dbReference type="RefSeq" id="WP_179259456.1">
    <property type="nucleotide sequence ID" value="NZ_CP058601.1"/>
</dbReference>
<evidence type="ECO:0000313" key="2">
    <source>
        <dbReference type="Proteomes" id="UP000509241"/>
    </source>
</evidence>
<evidence type="ECO:0000313" key="1">
    <source>
        <dbReference type="EMBL" id="QLG47714.1"/>
    </source>
</evidence>
<dbReference type="GeneID" id="56032035"/>
<sequence>MNRRLFIGTLGAGALGTVAGCVSGLADDVATFSATPARVSEDAAAEADYKYQGTRERIDSEVVGGQDVEVTSYISVYDRAIDLTGERFGGDALKASVFGVIATPQVSVDGEDFDPVGDLSNRELAERVQSHYSGIEVDRAVGGRALQALGQRFSFQSYEGIATLQAEYDVSVHLDVAQRDHEDDHVVVAAVYPTDSILSEGSEQGRIDTLTRGLEQYEGIDVKLESERSGE</sequence>
<organism evidence="1 2">
    <name type="scientific">Natrinema halophilum</name>
    <dbReference type="NCBI Taxonomy" id="1699371"/>
    <lineage>
        <taxon>Archaea</taxon>
        <taxon>Methanobacteriati</taxon>
        <taxon>Methanobacteriota</taxon>
        <taxon>Stenosarchaea group</taxon>
        <taxon>Halobacteria</taxon>
        <taxon>Halobacteriales</taxon>
        <taxon>Natrialbaceae</taxon>
        <taxon>Natrinema</taxon>
    </lineage>
</organism>
<dbReference type="EMBL" id="CP058601">
    <property type="protein sequence ID" value="QLG47714.1"/>
    <property type="molecule type" value="Genomic_DNA"/>
</dbReference>
<evidence type="ECO:0008006" key="3">
    <source>
        <dbReference type="Google" id="ProtNLM"/>
    </source>
</evidence>